<protein>
    <recommendedName>
        <fullName evidence="4 10">2-dehydropantoate 2-reductase</fullName>
        <ecNumber evidence="3 10">1.1.1.169</ecNumber>
    </recommendedName>
    <alternativeName>
        <fullName evidence="8 10">Ketopantoate reductase</fullName>
    </alternativeName>
</protein>
<dbReference type="STRING" id="1331007.AALB_0642"/>
<dbReference type="EMBL" id="BARX01000003">
    <property type="protein sequence ID" value="GAD00562.1"/>
    <property type="molecule type" value="Genomic_DNA"/>
</dbReference>
<evidence type="ECO:0000256" key="10">
    <source>
        <dbReference type="RuleBase" id="RU362068"/>
    </source>
</evidence>
<evidence type="ECO:0000256" key="8">
    <source>
        <dbReference type="ARBA" id="ARBA00032024"/>
    </source>
</evidence>
<name>R9PGU2_AGAAL</name>
<evidence type="ECO:0000256" key="6">
    <source>
        <dbReference type="ARBA" id="ARBA00022857"/>
    </source>
</evidence>
<keyword evidence="7 10" id="KW-0560">Oxidoreductase</keyword>
<dbReference type="InterPro" id="IPR013332">
    <property type="entry name" value="KPR_N"/>
</dbReference>
<dbReference type="SUPFAM" id="SSF48179">
    <property type="entry name" value="6-phosphogluconate dehydrogenase C-terminal domain-like"/>
    <property type="match status" value="1"/>
</dbReference>
<accession>R9PGU2</accession>
<gene>
    <name evidence="13" type="ORF">AALB_0642</name>
</gene>
<dbReference type="Gene3D" id="1.10.1040.10">
    <property type="entry name" value="N-(1-d-carboxylethyl)-l-norvaline Dehydrogenase, domain 2"/>
    <property type="match status" value="1"/>
</dbReference>
<dbReference type="InterPro" id="IPR050838">
    <property type="entry name" value="Ketopantoate_reductase"/>
</dbReference>
<dbReference type="InterPro" id="IPR013328">
    <property type="entry name" value="6PGD_dom2"/>
</dbReference>
<dbReference type="GO" id="GO:0008677">
    <property type="term" value="F:2-dehydropantoate 2-reductase activity"/>
    <property type="evidence" value="ECO:0007669"/>
    <property type="project" value="UniProtKB-EC"/>
</dbReference>
<reference evidence="13" key="1">
    <citation type="journal article" date="2013" name="Genome Announc.">
        <title>Draft Genome Sequence of Agarivorans albus Strain MKT 106T, an Agarolytic Marine Bacterium.</title>
        <authorList>
            <person name="Yasuike M."/>
            <person name="Nakamura Y."/>
            <person name="Kai W."/>
            <person name="Fujiwara A."/>
            <person name="Fukui Y."/>
            <person name="Satomi M."/>
            <person name="Sano M."/>
        </authorList>
    </citation>
    <scope>NUCLEOTIDE SEQUENCE [LARGE SCALE GENOMIC DNA]</scope>
</reference>
<evidence type="ECO:0000256" key="1">
    <source>
        <dbReference type="ARBA" id="ARBA00004994"/>
    </source>
</evidence>
<evidence type="ECO:0000313" key="13">
    <source>
        <dbReference type="EMBL" id="GAD00562.1"/>
    </source>
</evidence>
<dbReference type="PANTHER" id="PTHR43765:SF2">
    <property type="entry name" value="2-DEHYDROPANTOATE 2-REDUCTASE"/>
    <property type="match status" value="1"/>
</dbReference>
<keyword evidence="5 10" id="KW-0566">Pantothenate biosynthesis</keyword>
<evidence type="ECO:0000256" key="5">
    <source>
        <dbReference type="ARBA" id="ARBA00022655"/>
    </source>
</evidence>
<dbReference type="InterPro" id="IPR003710">
    <property type="entry name" value="ApbA"/>
</dbReference>
<evidence type="ECO:0000256" key="9">
    <source>
        <dbReference type="ARBA" id="ARBA00048793"/>
    </source>
</evidence>
<keyword evidence="14" id="KW-1185">Reference proteome</keyword>
<evidence type="ECO:0000256" key="4">
    <source>
        <dbReference type="ARBA" id="ARBA00019465"/>
    </source>
</evidence>
<dbReference type="EC" id="1.1.1.169" evidence="3 10"/>
<evidence type="ECO:0000259" key="12">
    <source>
        <dbReference type="Pfam" id="PF08546"/>
    </source>
</evidence>
<feature type="domain" description="Ketopantoate reductase C-terminal" evidence="12">
    <location>
        <begin position="180"/>
        <end position="302"/>
    </location>
</feature>
<dbReference type="SUPFAM" id="SSF51735">
    <property type="entry name" value="NAD(P)-binding Rossmann-fold domains"/>
    <property type="match status" value="1"/>
</dbReference>
<dbReference type="OrthoDB" id="6530772at2"/>
<evidence type="ECO:0000256" key="7">
    <source>
        <dbReference type="ARBA" id="ARBA00023002"/>
    </source>
</evidence>
<organism evidence="13 14">
    <name type="scientific">Agarivorans albus MKT 106</name>
    <dbReference type="NCBI Taxonomy" id="1331007"/>
    <lineage>
        <taxon>Bacteria</taxon>
        <taxon>Pseudomonadati</taxon>
        <taxon>Pseudomonadota</taxon>
        <taxon>Gammaproteobacteria</taxon>
        <taxon>Alteromonadales</taxon>
        <taxon>Alteromonadaceae</taxon>
        <taxon>Agarivorans</taxon>
    </lineage>
</organism>
<keyword evidence="6 10" id="KW-0521">NADP</keyword>
<dbReference type="GO" id="GO:0005737">
    <property type="term" value="C:cytoplasm"/>
    <property type="evidence" value="ECO:0007669"/>
    <property type="project" value="TreeGrafter"/>
</dbReference>
<dbReference type="Gene3D" id="3.40.50.720">
    <property type="entry name" value="NAD(P)-binding Rossmann-like Domain"/>
    <property type="match status" value="1"/>
</dbReference>
<comment type="caution">
    <text evidence="13">The sequence shown here is derived from an EMBL/GenBank/DDBJ whole genome shotgun (WGS) entry which is preliminary data.</text>
</comment>
<feature type="domain" description="Ketopantoate reductase N-terminal" evidence="11">
    <location>
        <begin position="12"/>
        <end position="155"/>
    </location>
</feature>
<evidence type="ECO:0000256" key="3">
    <source>
        <dbReference type="ARBA" id="ARBA00013014"/>
    </source>
</evidence>
<comment type="catalytic activity">
    <reaction evidence="9 10">
        <text>(R)-pantoate + NADP(+) = 2-dehydropantoate + NADPH + H(+)</text>
        <dbReference type="Rhea" id="RHEA:16233"/>
        <dbReference type="ChEBI" id="CHEBI:11561"/>
        <dbReference type="ChEBI" id="CHEBI:15378"/>
        <dbReference type="ChEBI" id="CHEBI:15980"/>
        <dbReference type="ChEBI" id="CHEBI:57783"/>
        <dbReference type="ChEBI" id="CHEBI:58349"/>
        <dbReference type="EC" id="1.1.1.169"/>
    </reaction>
</comment>
<sequence>MTVSAEPYYDFAIIGAGAVGGLLASLLSHQQQKVCFVDSRLTHNQDLTLQLDSLEYGIITNNLKVFRSLPNCRWLLLCVKAHQVKQALFAFKLADNCKLMLVVNGMGADHEIIDKLAPQQLYLASNTHGALIEEKTDSQLQLKHTGLGQLVVGPYLKNTTKPQDLMTLEQALPSASWQDNIYPALWRKLAINCCINPLTALHQCRNGELLDTRFAKDIAALCDEVSQVAAAEQLDLSADDLHEMVLQIAKATANNFSSMQQDIHHKRLSEIGYINGYIVKQAAKHQLACPHNQYMLQQIQRLEKHND</sequence>
<proteinExistence type="inferred from homology"/>
<comment type="pathway">
    <text evidence="1 10">Cofactor biosynthesis; (R)-pantothenate biosynthesis; (R)-pantoate from 3-methyl-2-oxobutanoate: step 2/2.</text>
</comment>
<dbReference type="PANTHER" id="PTHR43765">
    <property type="entry name" value="2-DEHYDROPANTOATE 2-REDUCTASE-RELATED"/>
    <property type="match status" value="1"/>
</dbReference>
<dbReference type="NCBIfam" id="TIGR00745">
    <property type="entry name" value="apbA_panE"/>
    <property type="match status" value="1"/>
</dbReference>
<dbReference type="UniPathway" id="UPA00028">
    <property type="reaction ID" value="UER00004"/>
</dbReference>
<evidence type="ECO:0000259" key="11">
    <source>
        <dbReference type="Pfam" id="PF02558"/>
    </source>
</evidence>
<comment type="function">
    <text evidence="10">Catalyzes the NADPH-dependent reduction of ketopantoate into pantoic acid.</text>
</comment>
<dbReference type="InterPro" id="IPR036291">
    <property type="entry name" value="NAD(P)-bd_dom_sf"/>
</dbReference>
<dbReference type="GO" id="GO:0015940">
    <property type="term" value="P:pantothenate biosynthetic process"/>
    <property type="evidence" value="ECO:0007669"/>
    <property type="project" value="UniProtKB-UniPathway"/>
</dbReference>
<dbReference type="InterPro" id="IPR013752">
    <property type="entry name" value="KPA_reductase"/>
</dbReference>
<dbReference type="InterPro" id="IPR008927">
    <property type="entry name" value="6-PGluconate_DH-like_C_sf"/>
</dbReference>
<dbReference type="GO" id="GO:0050661">
    <property type="term" value="F:NADP binding"/>
    <property type="evidence" value="ECO:0007669"/>
    <property type="project" value="TreeGrafter"/>
</dbReference>
<evidence type="ECO:0000256" key="2">
    <source>
        <dbReference type="ARBA" id="ARBA00007870"/>
    </source>
</evidence>
<dbReference type="AlphaFoldDB" id="R9PGU2"/>
<dbReference type="Pfam" id="PF08546">
    <property type="entry name" value="ApbA_C"/>
    <property type="match status" value="1"/>
</dbReference>
<evidence type="ECO:0000313" key="14">
    <source>
        <dbReference type="Proteomes" id="UP000014461"/>
    </source>
</evidence>
<dbReference type="Proteomes" id="UP000014461">
    <property type="component" value="Unassembled WGS sequence"/>
</dbReference>
<dbReference type="RefSeq" id="WP_016400330.1">
    <property type="nucleotide sequence ID" value="NZ_BARX01000003.1"/>
</dbReference>
<comment type="similarity">
    <text evidence="2 10">Belongs to the ketopantoate reductase family.</text>
</comment>
<dbReference type="Pfam" id="PF02558">
    <property type="entry name" value="ApbA"/>
    <property type="match status" value="1"/>
</dbReference>